<evidence type="ECO:0000259" key="3">
    <source>
        <dbReference type="SMART" id="SM00062"/>
    </source>
</evidence>
<dbReference type="Pfam" id="PF00497">
    <property type="entry name" value="SBP_bac_3"/>
    <property type="match status" value="1"/>
</dbReference>
<dbReference type="Gene3D" id="3.40.190.10">
    <property type="entry name" value="Periplasmic binding protein-like II"/>
    <property type="match status" value="2"/>
</dbReference>
<feature type="domain" description="Solute-binding protein family 3/N-terminal" evidence="3">
    <location>
        <begin position="17"/>
        <end position="240"/>
    </location>
</feature>
<keyword evidence="5" id="KW-1185">Reference proteome</keyword>
<reference evidence="4" key="1">
    <citation type="submission" date="2017-08" db="EMBL/GenBank/DDBJ databases">
        <authorList>
            <person name="Imhoff J.F."/>
            <person name="Rahn T."/>
            <person name="Kuenzel S."/>
            <person name="Neulinger S.C."/>
        </authorList>
    </citation>
    <scope>NUCLEOTIDE SEQUENCE</scope>
    <source>
        <strain evidence="4">DSM 11080</strain>
    </source>
</reference>
<dbReference type="PANTHER" id="PTHR35936:SF17">
    <property type="entry name" value="ARGININE-BINDING EXTRACELLULAR PROTEIN ARTP"/>
    <property type="match status" value="1"/>
</dbReference>
<reference evidence="4" key="2">
    <citation type="journal article" date="2020" name="Microorganisms">
        <title>Osmotic Adaptation and Compatible Solute Biosynthesis of Phototrophic Bacteria as Revealed from Genome Analyses.</title>
        <authorList>
            <person name="Imhoff J.F."/>
            <person name="Rahn T."/>
            <person name="Kunzel S."/>
            <person name="Keller A."/>
            <person name="Neulinger S.C."/>
        </authorList>
    </citation>
    <scope>NUCLEOTIDE SEQUENCE</scope>
    <source>
        <strain evidence="4">DSM 11080</strain>
    </source>
</reference>
<dbReference type="SUPFAM" id="SSF53850">
    <property type="entry name" value="Periplasmic binding protein-like II"/>
    <property type="match status" value="1"/>
</dbReference>
<keyword evidence="2" id="KW-0732">Signal</keyword>
<dbReference type="AlphaFoldDB" id="A0AAJ0U285"/>
<sequence>MLASTSIAAENRPHHATLAIGISADGAPYAFTRAGVLMGLEIDLARALATALERELRLQRLPEGRLIDALRGGRIDLMFSRLPPAELNAFGLTTSTPVLATGQMALLRSDDLNRFPRLLDLELSTARIGYERGSLGARLVQARFARAERVPLAGPKEGLAALRAGQIDLFIHDATTAWRLAADPRETELTALYRPLTHTRLRVVLRSEDRHLKHEIDRILAEWHRSGRLKRLIGRWVPVQIRVG</sequence>
<dbReference type="Proteomes" id="UP001296776">
    <property type="component" value="Unassembled WGS sequence"/>
</dbReference>
<evidence type="ECO:0000256" key="2">
    <source>
        <dbReference type="ARBA" id="ARBA00022729"/>
    </source>
</evidence>
<dbReference type="RefSeq" id="WP_200344554.1">
    <property type="nucleotide sequence ID" value="NZ_NRSJ01000003.1"/>
</dbReference>
<dbReference type="PANTHER" id="PTHR35936">
    <property type="entry name" value="MEMBRANE-BOUND LYTIC MUREIN TRANSGLYCOSYLASE F"/>
    <property type="match status" value="1"/>
</dbReference>
<evidence type="ECO:0000313" key="5">
    <source>
        <dbReference type="Proteomes" id="UP001296776"/>
    </source>
</evidence>
<accession>A0AAJ0U285</accession>
<comment type="caution">
    <text evidence="4">The sequence shown here is derived from an EMBL/GenBank/DDBJ whole genome shotgun (WGS) entry which is preliminary data.</text>
</comment>
<proteinExistence type="inferred from homology"/>
<organism evidence="4 5">
    <name type="scientific">Halochromatium glycolicum</name>
    <dbReference type="NCBI Taxonomy" id="85075"/>
    <lineage>
        <taxon>Bacteria</taxon>
        <taxon>Pseudomonadati</taxon>
        <taxon>Pseudomonadota</taxon>
        <taxon>Gammaproteobacteria</taxon>
        <taxon>Chromatiales</taxon>
        <taxon>Chromatiaceae</taxon>
        <taxon>Halochromatium</taxon>
    </lineage>
</organism>
<dbReference type="SMART" id="SM00062">
    <property type="entry name" value="PBPb"/>
    <property type="match status" value="1"/>
</dbReference>
<name>A0AAJ0U285_9GAMM</name>
<protein>
    <recommendedName>
        <fullName evidence="3">Solute-binding protein family 3/N-terminal domain-containing protein</fullName>
    </recommendedName>
</protein>
<dbReference type="InterPro" id="IPR001638">
    <property type="entry name" value="Solute-binding_3/MltF_N"/>
</dbReference>
<gene>
    <name evidence="4" type="ORF">CKO40_02880</name>
</gene>
<evidence type="ECO:0000256" key="1">
    <source>
        <dbReference type="ARBA" id="ARBA00010333"/>
    </source>
</evidence>
<comment type="similarity">
    <text evidence="1">Belongs to the bacterial solute-binding protein 3 family.</text>
</comment>
<evidence type="ECO:0000313" key="4">
    <source>
        <dbReference type="EMBL" id="MBK1703525.1"/>
    </source>
</evidence>
<dbReference type="EMBL" id="NRSJ01000003">
    <property type="protein sequence ID" value="MBK1703525.1"/>
    <property type="molecule type" value="Genomic_DNA"/>
</dbReference>